<evidence type="ECO:0000313" key="3">
    <source>
        <dbReference type="Proteomes" id="UP000292424"/>
    </source>
</evidence>
<organism evidence="2 3">
    <name type="scientific">Rhizosphaericola mali</name>
    <dbReference type="NCBI Taxonomy" id="2545455"/>
    <lineage>
        <taxon>Bacteria</taxon>
        <taxon>Pseudomonadati</taxon>
        <taxon>Bacteroidota</taxon>
        <taxon>Chitinophagia</taxon>
        <taxon>Chitinophagales</taxon>
        <taxon>Chitinophagaceae</taxon>
        <taxon>Rhizosphaericola</taxon>
    </lineage>
</organism>
<gene>
    <name evidence="2" type="ORF">E0W69_012205</name>
</gene>
<proteinExistence type="predicted"/>
<dbReference type="Proteomes" id="UP000292424">
    <property type="component" value="Chromosome"/>
</dbReference>
<keyword evidence="3" id="KW-1185">Reference proteome</keyword>
<sequence length="162" mass="18448">METNNIAEKQFIEVKRNYLSAAIQCKCPRCRQGDIFIEKNPFKLSNSLKMPKDCPVCGQPMEIEVGFYTGAAYTAYAITVALMVAVFVAWKVLIGMTLAIGDNRIFECLGVAILILIITMPWIMRFSRSLWLSFFVGYDKDWRINKPTDTGRSNPKGMEHQH</sequence>
<dbReference type="Pfam" id="PF06170">
    <property type="entry name" value="DUF983"/>
    <property type="match status" value="1"/>
</dbReference>
<reference evidence="2 3" key="1">
    <citation type="submission" date="2019-09" db="EMBL/GenBank/DDBJ databases">
        <title>Complete genome sequence of Arachidicoccus sp. B3-10 isolated from apple orchard soil.</title>
        <authorList>
            <person name="Kim H.S."/>
            <person name="Han K.-I."/>
            <person name="Suh M.K."/>
            <person name="Lee K.C."/>
            <person name="Eom M.K."/>
            <person name="Kim J.-S."/>
            <person name="Kang S.W."/>
            <person name="Sin Y."/>
            <person name="Lee J.-S."/>
        </authorList>
    </citation>
    <scope>NUCLEOTIDE SEQUENCE [LARGE SCALE GENOMIC DNA]</scope>
    <source>
        <strain evidence="2 3">B3-10</strain>
    </source>
</reference>
<feature type="transmembrane region" description="Helical" evidence="1">
    <location>
        <begin position="71"/>
        <end position="93"/>
    </location>
</feature>
<keyword evidence="1" id="KW-0472">Membrane</keyword>
<protein>
    <submittedName>
        <fullName evidence="2">DUF983 domain-containing protein</fullName>
    </submittedName>
</protein>
<feature type="transmembrane region" description="Helical" evidence="1">
    <location>
        <begin position="105"/>
        <end position="124"/>
    </location>
</feature>
<name>A0A5P2G664_9BACT</name>
<keyword evidence="1" id="KW-1133">Transmembrane helix</keyword>
<evidence type="ECO:0000256" key="1">
    <source>
        <dbReference type="SAM" id="Phobius"/>
    </source>
</evidence>
<dbReference type="RefSeq" id="WP_131330337.1">
    <property type="nucleotide sequence ID" value="NZ_CP044016.1"/>
</dbReference>
<dbReference type="InterPro" id="IPR009325">
    <property type="entry name" value="DUF983"/>
</dbReference>
<accession>A0A5P2G664</accession>
<dbReference type="EMBL" id="CP044016">
    <property type="protein sequence ID" value="QES89392.1"/>
    <property type="molecule type" value="Genomic_DNA"/>
</dbReference>
<keyword evidence="1" id="KW-0812">Transmembrane</keyword>
<dbReference type="AlphaFoldDB" id="A0A5P2G664"/>
<evidence type="ECO:0000313" key="2">
    <source>
        <dbReference type="EMBL" id="QES89392.1"/>
    </source>
</evidence>
<dbReference type="OrthoDB" id="9790326at2"/>
<dbReference type="KEGG" id="arac:E0W69_012205"/>